<dbReference type="Gene3D" id="1.20.120.660">
    <property type="entry name" value="IL-4 antagonist (De novo design) like domain"/>
    <property type="match status" value="1"/>
</dbReference>
<keyword evidence="3" id="KW-1185">Reference proteome</keyword>
<evidence type="ECO:0000313" key="3">
    <source>
        <dbReference type="Proteomes" id="UP000807306"/>
    </source>
</evidence>
<dbReference type="Proteomes" id="UP000807306">
    <property type="component" value="Unassembled WGS sequence"/>
</dbReference>
<feature type="domain" description="CHAT" evidence="1">
    <location>
        <begin position="1125"/>
        <end position="1381"/>
    </location>
</feature>
<dbReference type="PANTHER" id="PTHR19959">
    <property type="entry name" value="KINESIN LIGHT CHAIN"/>
    <property type="match status" value="1"/>
</dbReference>
<gene>
    <name evidence="2" type="ORF">CPB83DRAFT_811389</name>
</gene>
<dbReference type="Gene3D" id="1.25.40.10">
    <property type="entry name" value="Tetratricopeptide repeat domain"/>
    <property type="match status" value="3"/>
</dbReference>
<protein>
    <submittedName>
        <fullName evidence="2">CHAT domain-containing protein</fullName>
    </submittedName>
</protein>
<proteinExistence type="predicted"/>
<dbReference type="OrthoDB" id="9991317at2759"/>
<dbReference type="InterPro" id="IPR011990">
    <property type="entry name" value="TPR-like_helical_dom_sf"/>
</dbReference>
<name>A0A9P6JRT1_9AGAR</name>
<organism evidence="2 3">
    <name type="scientific">Crepidotus variabilis</name>
    <dbReference type="NCBI Taxonomy" id="179855"/>
    <lineage>
        <taxon>Eukaryota</taxon>
        <taxon>Fungi</taxon>
        <taxon>Dikarya</taxon>
        <taxon>Basidiomycota</taxon>
        <taxon>Agaricomycotina</taxon>
        <taxon>Agaricomycetes</taxon>
        <taxon>Agaricomycetidae</taxon>
        <taxon>Agaricales</taxon>
        <taxon>Agaricineae</taxon>
        <taxon>Crepidotaceae</taxon>
        <taxon>Crepidotus</taxon>
    </lineage>
</organism>
<dbReference type="SUPFAM" id="SSF81901">
    <property type="entry name" value="HCP-like"/>
    <property type="match status" value="1"/>
</dbReference>
<sequence length="1399" mass="154440">MSERNYYEFSAKANSALVSPNTPLETNSTDNISLHDVLIECLPDDASYDAFHTMVLITIGAKEVVNSSPLLQRASPTTWKYNGKIEFSQDLDEIVMIVQSQDIGDLGFLTLTKEEVVKHSAARNTAIGFKHDIVMEPGFPTLWLKFVAKQRNEEVLNINVANPTKSPLPQVKPATSITDLSSAIEHFNIGQASFRRFKGTGDISEISSAIDYQQVAVALTPENHPLLPSYLDSLGISFASRFERTGDLSDISTAIEHMQTAVLLTPENSSSLPSYSVNLGTSFSIRFKRTGNLDDISNAIGYLEKAVSNIPTGQNNANMPLYLSNLGTSLKVRFERTGDLVDIGKAIEYQQQAISLTPEGNINMPSFLGNLGNSFLSCFKRAGSTDDLSNAIKHLEKAVLSCSDRNPNMPLYLGNLGMSYSVRFKRIGNLADISSAISYLHKAVQLIPEGHPMMLLNLENLGVSYSCRFERLGNLADISEAIEHGQKAVLLTPEGHADLPRRLANLGGSLSTRFERSGNVADISSAIEHQKKAVELTPDGHPSMPVYLDNLGASFSRRYDSKKMGDLADIACAIKHLQRAALITPEGHPNMPTYLVNLGSIFYTRFERTRDLADISSAIDHQQKAILLAPEDHVNIPSYLGGLGQSLLARFQQTRNFADISSAIDHLRKAAQLTPEEYADLPVRLGYLAIAYLNRFMQFGDLEDISKSIEHGQKAIVLTPEGHPTVLSYLGNIGVSYVSRFERTGDVADISSAIEYVEKAVAHTPEGHGNLASQVSNLGTSFFHRFECTRDLDDLNKAVEYHQKGAILTPKGHPDNVARLGSLGSSQWKRYQETKQVSDRHASLLNFRLGANQSTGPPIARLKIAKKWARCAIEAQDPVESLEAFDVAVELLSLVASLYQTVQNRYTNLLDISDLVTEAAVCALDNGSTDKALEWLEQGRCLVWNQLNQLRSPVDDLRASDAELADQFLAVSKSLESSGSRSDLDGLSVEMPLIKQVEIEREVSLHVKRVQEWTHLLAEIRNLPGFGDFLRPPKAANIFARLPKEGSVVVINIHAQRCDALALVQGAQSALHIPLTSFSLKRAEELCHLLRNHLEEKDLRMRDNSYRAIRRVKPKLEKRNVLLHVLRELWECVVWPILEGLGHSVPPAQRSHIWWCPTGLLTFLPLHAAGLYGEEAAQNPSLGSSCVSDFVLSSYIPTVSTLLEKLKIPESPEQAKRSDMKVLLISQPNTPRCTPIPATTEETQLVLKKLKKRGVEALLLENDEATSNRVIEQMASHGWVHFACHASQDPLNPLKSGFYLHDLQLSLSTIIQQHQLPNAEFAFLSACQTSVGDEKWKEEAVHVAAGMLAAGYRGVVATMWGIRDDVAVDVAEGFYECVLEQRARREREGGVGGLKKMES</sequence>
<dbReference type="InterPro" id="IPR024983">
    <property type="entry name" value="CHAT_dom"/>
</dbReference>
<evidence type="ECO:0000259" key="1">
    <source>
        <dbReference type="Pfam" id="PF12770"/>
    </source>
</evidence>
<evidence type="ECO:0000313" key="2">
    <source>
        <dbReference type="EMBL" id="KAF9530089.1"/>
    </source>
</evidence>
<dbReference type="PANTHER" id="PTHR19959:SF119">
    <property type="entry name" value="FUNGAL LIPASE-LIKE DOMAIN-CONTAINING PROTEIN"/>
    <property type="match status" value="1"/>
</dbReference>
<accession>A0A9P6JRT1</accession>
<dbReference type="EMBL" id="MU157842">
    <property type="protein sequence ID" value="KAF9530089.1"/>
    <property type="molecule type" value="Genomic_DNA"/>
</dbReference>
<feature type="non-terminal residue" evidence="2">
    <location>
        <position position="1399"/>
    </location>
</feature>
<dbReference type="SUPFAM" id="SSF48452">
    <property type="entry name" value="TPR-like"/>
    <property type="match status" value="1"/>
</dbReference>
<dbReference type="Pfam" id="PF12770">
    <property type="entry name" value="CHAT"/>
    <property type="match status" value="1"/>
</dbReference>
<reference evidence="2" key="1">
    <citation type="submission" date="2020-11" db="EMBL/GenBank/DDBJ databases">
        <authorList>
            <consortium name="DOE Joint Genome Institute"/>
            <person name="Ahrendt S."/>
            <person name="Riley R."/>
            <person name="Andreopoulos W."/>
            <person name="Labutti K."/>
            <person name="Pangilinan J."/>
            <person name="Ruiz-Duenas F.J."/>
            <person name="Barrasa J.M."/>
            <person name="Sanchez-Garcia M."/>
            <person name="Camarero S."/>
            <person name="Miyauchi S."/>
            <person name="Serrano A."/>
            <person name="Linde D."/>
            <person name="Babiker R."/>
            <person name="Drula E."/>
            <person name="Ayuso-Fernandez I."/>
            <person name="Pacheco R."/>
            <person name="Padilla G."/>
            <person name="Ferreira P."/>
            <person name="Barriuso J."/>
            <person name="Kellner H."/>
            <person name="Castanera R."/>
            <person name="Alfaro M."/>
            <person name="Ramirez L."/>
            <person name="Pisabarro A.G."/>
            <person name="Kuo A."/>
            <person name="Tritt A."/>
            <person name="Lipzen A."/>
            <person name="He G."/>
            <person name="Yan M."/>
            <person name="Ng V."/>
            <person name="Cullen D."/>
            <person name="Martin F."/>
            <person name="Rosso M.-N."/>
            <person name="Henrissat B."/>
            <person name="Hibbett D."/>
            <person name="Martinez A.T."/>
            <person name="Grigoriev I.V."/>
        </authorList>
    </citation>
    <scope>NUCLEOTIDE SEQUENCE</scope>
    <source>
        <strain evidence="2">CBS 506.95</strain>
    </source>
</reference>
<comment type="caution">
    <text evidence="2">The sequence shown here is derived from an EMBL/GenBank/DDBJ whole genome shotgun (WGS) entry which is preliminary data.</text>
</comment>